<keyword evidence="1" id="KW-0812">Transmembrane</keyword>
<proteinExistence type="predicted"/>
<dbReference type="AlphaFoldDB" id="M2TFE2"/>
<accession>M2TFE2</accession>
<keyword evidence="1" id="KW-1133">Transmembrane helix</keyword>
<dbReference type="Proteomes" id="UP000016936">
    <property type="component" value="Unassembled WGS sequence"/>
</dbReference>
<evidence type="ECO:0000256" key="1">
    <source>
        <dbReference type="SAM" id="Phobius"/>
    </source>
</evidence>
<keyword evidence="1" id="KW-0472">Membrane</keyword>
<sequence>MENINLDKKDPRVQIHHQKQLSFRRSHWASALAVGFTLLTLLSIQSVYNKTYHSSGLVIPKCGPTPAEAKAQGCVFNPINFSWVPPACYDKELFDEMLEEEMKRAGPWKWYLAPNFTQEIPQDWEDLSTHTHVWTEHRYHVLHCLGTWRTLHRSVMKNGLGLVPSFIEYGHTTHCAQFIGEAAVSDKEKPRQETVVMLFNGCARPGDR</sequence>
<keyword evidence="3" id="KW-1185">Reference proteome</keyword>
<gene>
    <name evidence="2" type="ORF">COCHEDRAFT_1188418</name>
</gene>
<feature type="transmembrane region" description="Helical" evidence="1">
    <location>
        <begin position="28"/>
        <end position="48"/>
    </location>
</feature>
<dbReference type="InterPro" id="IPR053008">
    <property type="entry name" value="Phomopsin_biosynth_assoc"/>
</dbReference>
<dbReference type="PANTHER" id="PTHR35896:SF3">
    <property type="entry name" value="MAJOR FACILITATOR SUPERFAMILY TRANSPORTER"/>
    <property type="match status" value="1"/>
</dbReference>
<dbReference type="HOGENOM" id="CLU_066042_4_1_1"/>
<evidence type="ECO:0000313" key="2">
    <source>
        <dbReference type="EMBL" id="EMD85224.1"/>
    </source>
</evidence>
<reference evidence="2 3" key="1">
    <citation type="journal article" date="2012" name="PLoS Pathog.">
        <title>Diverse lifestyles and strategies of plant pathogenesis encoded in the genomes of eighteen Dothideomycetes fungi.</title>
        <authorList>
            <person name="Ohm R.A."/>
            <person name="Feau N."/>
            <person name="Henrissat B."/>
            <person name="Schoch C.L."/>
            <person name="Horwitz B.A."/>
            <person name="Barry K.W."/>
            <person name="Condon B.J."/>
            <person name="Copeland A.C."/>
            <person name="Dhillon B."/>
            <person name="Glaser F."/>
            <person name="Hesse C.N."/>
            <person name="Kosti I."/>
            <person name="LaButti K."/>
            <person name="Lindquist E.A."/>
            <person name="Lucas S."/>
            <person name="Salamov A.A."/>
            <person name="Bradshaw R.E."/>
            <person name="Ciuffetti L."/>
            <person name="Hamelin R.C."/>
            <person name="Kema G.H.J."/>
            <person name="Lawrence C."/>
            <person name="Scott J.A."/>
            <person name="Spatafora J.W."/>
            <person name="Turgeon B.G."/>
            <person name="de Wit P.J.G.M."/>
            <person name="Zhong S."/>
            <person name="Goodwin S.B."/>
            <person name="Grigoriev I.V."/>
        </authorList>
    </citation>
    <scope>NUCLEOTIDE SEQUENCE [LARGE SCALE GENOMIC DNA]</scope>
    <source>
        <strain evidence="3">C5 / ATCC 48332 / race O</strain>
    </source>
</reference>
<evidence type="ECO:0000313" key="3">
    <source>
        <dbReference type="Proteomes" id="UP000016936"/>
    </source>
</evidence>
<organism evidence="2 3">
    <name type="scientific">Cochliobolus heterostrophus (strain C5 / ATCC 48332 / race O)</name>
    <name type="common">Southern corn leaf blight fungus</name>
    <name type="synonym">Bipolaris maydis</name>
    <dbReference type="NCBI Taxonomy" id="701091"/>
    <lineage>
        <taxon>Eukaryota</taxon>
        <taxon>Fungi</taxon>
        <taxon>Dikarya</taxon>
        <taxon>Ascomycota</taxon>
        <taxon>Pezizomycotina</taxon>
        <taxon>Dothideomycetes</taxon>
        <taxon>Pleosporomycetidae</taxon>
        <taxon>Pleosporales</taxon>
        <taxon>Pleosporineae</taxon>
        <taxon>Pleosporaceae</taxon>
        <taxon>Bipolaris</taxon>
    </lineage>
</organism>
<protein>
    <submittedName>
        <fullName evidence="2">Uncharacterized protein</fullName>
    </submittedName>
</protein>
<dbReference type="OMA" id="RWWADAN"/>
<dbReference type="STRING" id="701091.M2TFE2"/>
<dbReference type="EMBL" id="KB445591">
    <property type="protein sequence ID" value="EMD85224.1"/>
    <property type="molecule type" value="Genomic_DNA"/>
</dbReference>
<reference evidence="3" key="2">
    <citation type="journal article" date="2013" name="PLoS Genet.">
        <title>Comparative genome structure, secondary metabolite, and effector coding capacity across Cochliobolus pathogens.</title>
        <authorList>
            <person name="Condon B.J."/>
            <person name="Leng Y."/>
            <person name="Wu D."/>
            <person name="Bushley K.E."/>
            <person name="Ohm R.A."/>
            <person name="Otillar R."/>
            <person name="Martin J."/>
            <person name="Schackwitz W."/>
            <person name="Grimwood J."/>
            <person name="MohdZainudin N."/>
            <person name="Xue C."/>
            <person name="Wang R."/>
            <person name="Manning V.A."/>
            <person name="Dhillon B."/>
            <person name="Tu Z.J."/>
            <person name="Steffenson B.J."/>
            <person name="Salamov A."/>
            <person name="Sun H."/>
            <person name="Lowry S."/>
            <person name="LaButti K."/>
            <person name="Han J."/>
            <person name="Copeland A."/>
            <person name="Lindquist E."/>
            <person name="Barry K."/>
            <person name="Schmutz J."/>
            <person name="Baker S.E."/>
            <person name="Ciuffetti L.M."/>
            <person name="Grigoriev I.V."/>
            <person name="Zhong S."/>
            <person name="Turgeon B.G."/>
        </authorList>
    </citation>
    <scope>NUCLEOTIDE SEQUENCE [LARGE SCALE GENOMIC DNA]</scope>
    <source>
        <strain evidence="3">C5 / ATCC 48332 / race O</strain>
    </source>
</reference>
<name>M2TFE2_COCH5</name>
<dbReference type="eggNOG" id="ENOG502STH3">
    <property type="taxonomic scope" value="Eukaryota"/>
</dbReference>
<dbReference type="PANTHER" id="PTHR35896">
    <property type="entry name" value="IG-LIKE DOMAIN-CONTAINING PROTEIN"/>
    <property type="match status" value="1"/>
</dbReference>